<dbReference type="Proteomes" id="UP000295277">
    <property type="component" value="Unassembled WGS sequence"/>
</dbReference>
<sequence>MTAFHWCRKGRYHPEPYANDVLTYLRLGRALERGDCLVFGGGYVFDSILRTVLERDLCAVWIRRGLWPPGRESDLALDRERIFERVIVPSEPSPN</sequence>
<protein>
    <recommendedName>
        <fullName evidence="3">Dihydrofolate reductase</fullName>
    </recommendedName>
</protein>
<comment type="caution">
    <text evidence="1">The sequence shown here is derived from an EMBL/GenBank/DDBJ whole genome shotgun (WGS) entry which is preliminary data.</text>
</comment>
<name>A0A4V2R4I5_9RHOB</name>
<evidence type="ECO:0000313" key="1">
    <source>
        <dbReference type="EMBL" id="TCM84994.1"/>
    </source>
</evidence>
<dbReference type="EMBL" id="SLVM01000009">
    <property type="protein sequence ID" value="TCM84994.1"/>
    <property type="molecule type" value="Genomic_DNA"/>
</dbReference>
<gene>
    <name evidence="1" type="ORF">EV216_10979</name>
</gene>
<accession>A0A4V2R4I5</accession>
<reference evidence="1 2" key="1">
    <citation type="submission" date="2019-03" db="EMBL/GenBank/DDBJ databases">
        <title>Genomic Encyclopedia of Type Strains, Phase IV (KMG-IV): sequencing the most valuable type-strain genomes for metagenomic binning, comparative biology and taxonomic classification.</title>
        <authorList>
            <person name="Goeker M."/>
        </authorList>
    </citation>
    <scope>NUCLEOTIDE SEQUENCE [LARGE SCALE GENOMIC DNA]</scope>
    <source>
        <strain evidence="1 2">DSM 21153</strain>
    </source>
</reference>
<organism evidence="1 2">
    <name type="scientific">Rhodovulum steppense</name>
    <dbReference type="NCBI Taxonomy" id="540251"/>
    <lineage>
        <taxon>Bacteria</taxon>
        <taxon>Pseudomonadati</taxon>
        <taxon>Pseudomonadota</taxon>
        <taxon>Alphaproteobacteria</taxon>
        <taxon>Rhodobacterales</taxon>
        <taxon>Paracoccaceae</taxon>
        <taxon>Rhodovulum</taxon>
    </lineage>
</organism>
<dbReference type="AlphaFoldDB" id="A0A4V2R4I5"/>
<evidence type="ECO:0000313" key="2">
    <source>
        <dbReference type="Proteomes" id="UP000295277"/>
    </source>
</evidence>
<dbReference type="OrthoDB" id="8549922at2"/>
<evidence type="ECO:0008006" key="3">
    <source>
        <dbReference type="Google" id="ProtNLM"/>
    </source>
</evidence>
<proteinExistence type="predicted"/>
<keyword evidence="2" id="KW-1185">Reference proteome</keyword>